<evidence type="ECO:0000256" key="1">
    <source>
        <dbReference type="ARBA" id="ARBA00023002"/>
    </source>
</evidence>
<name>A0A940SHN5_9BACI</name>
<dbReference type="AlphaFoldDB" id="A0A940SHN5"/>
<feature type="domain" description="NADP-dependent oxidoreductase" evidence="2">
    <location>
        <begin position="14"/>
        <end position="303"/>
    </location>
</feature>
<dbReference type="GO" id="GO:0016491">
    <property type="term" value="F:oxidoreductase activity"/>
    <property type="evidence" value="ECO:0007669"/>
    <property type="project" value="UniProtKB-KW"/>
</dbReference>
<dbReference type="CDD" id="cd19076">
    <property type="entry name" value="AKR_AKR13A_13D"/>
    <property type="match status" value="1"/>
</dbReference>
<dbReference type="EMBL" id="JAGIYQ010000010">
    <property type="protein sequence ID" value="MBP0726377.1"/>
    <property type="molecule type" value="Genomic_DNA"/>
</dbReference>
<dbReference type="PRINTS" id="PR00069">
    <property type="entry name" value="ALDKETRDTASE"/>
</dbReference>
<dbReference type="InterPro" id="IPR036812">
    <property type="entry name" value="NAD(P)_OxRdtase_dom_sf"/>
</dbReference>
<dbReference type="RefSeq" id="WP_209406715.1">
    <property type="nucleotide sequence ID" value="NZ_JAGIYQ010000010.1"/>
</dbReference>
<accession>A0A940SHN5</accession>
<dbReference type="Pfam" id="PF00248">
    <property type="entry name" value="Aldo_ket_red"/>
    <property type="match status" value="1"/>
</dbReference>
<protein>
    <submittedName>
        <fullName evidence="3">Aldo/keto reductase</fullName>
    </submittedName>
</protein>
<reference evidence="3" key="1">
    <citation type="submission" date="2021-04" db="EMBL/GenBank/DDBJ databases">
        <title>Genome seq and assembly of Bacillus sp.</title>
        <authorList>
            <person name="Chhetri G."/>
        </authorList>
    </citation>
    <scope>NUCLEOTIDE SEQUENCE</scope>
    <source>
        <strain evidence="3">RG28</strain>
    </source>
</reference>
<dbReference type="GO" id="GO:0005737">
    <property type="term" value="C:cytoplasm"/>
    <property type="evidence" value="ECO:0007669"/>
    <property type="project" value="TreeGrafter"/>
</dbReference>
<dbReference type="PANTHER" id="PTHR43625">
    <property type="entry name" value="AFLATOXIN B1 ALDEHYDE REDUCTASE"/>
    <property type="match status" value="1"/>
</dbReference>
<dbReference type="Proteomes" id="UP000682134">
    <property type="component" value="Unassembled WGS sequence"/>
</dbReference>
<sequence>MEKRNLGELEVSALGLGCMGMSEFYGKIDEKEAANTLHTAIDNGINFLDTANVYGNGHNEEFIGKVLKDRRNEFMIATKFGFVRDPEKGVGISAKPDDVRSEVEKSLRRLRMNTIDLYYLHRVDPTIPIEETVGVMSDLVREGKVRYLGLSEVSASTLKRAIKVHPISALQTEYSLWSRDLESIIPVARVLGVGIVPYSPLGRGFLSGKVKSIDDLAPDDYRRHLPRFQGENFKRNVDLVNKLEEIAKEKGVKASQLALAWLLQQGDDIIPIPGTKHVNYLLENIEALNITLSGDELLQIDKVSSQILGNRYGELSMKYTNM</sequence>
<dbReference type="PANTHER" id="PTHR43625:SF40">
    <property type="entry name" value="ALDO-KETO REDUCTASE YAKC [NADP(+)]"/>
    <property type="match status" value="1"/>
</dbReference>
<gene>
    <name evidence="3" type="ORF">J5Y03_14540</name>
</gene>
<comment type="caution">
    <text evidence="3">The sequence shown here is derived from an EMBL/GenBank/DDBJ whole genome shotgun (WGS) entry which is preliminary data.</text>
</comment>
<keyword evidence="4" id="KW-1185">Reference proteome</keyword>
<dbReference type="SUPFAM" id="SSF51430">
    <property type="entry name" value="NAD(P)-linked oxidoreductase"/>
    <property type="match status" value="1"/>
</dbReference>
<proteinExistence type="predicted"/>
<dbReference type="InterPro" id="IPR050791">
    <property type="entry name" value="Aldo-Keto_reductase"/>
</dbReference>
<organism evidence="3 4">
    <name type="scientific">Gottfriedia endophytica</name>
    <dbReference type="NCBI Taxonomy" id="2820819"/>
    <lineage>
        <taxon>Bacteria</taxon>
        <taxon>Bacillati</taxon>
        <taxon>Bacillota</taxon>
        <taxon>Bacilli</taxon>
        <taxon>Bacillales</taxon>
        <taxon>Bacillaceae</taxon>
        <taxon>Gottfriedia</taxon>
    </lineage>
</organism>
<evidence type="ECO:0000313" key="3">
    <source>
        <dbReference type="EMBL" id="MBP0726377.1"/>
    </source>
</evidence>
<keyword evidence="1" id="KW-0560">Oxidoreductase</keyword>
<dbReference type="InterPro" id="IPR023210">
    <property type="entry name" value="NADP_OxRdtase_dom"/>
</dbReference>
<evidence type="ECO:0000259" key="2">
    <source>
        <dbReference type="Pfam" id="PF00248"/>
    </source>
</evidence>
<dbReference type="InterPro" id="IPR020471">
    <property type="entry name" value="AKR"/>
</dbReference>
<evidence type="ECO:0000313" key="4">
    <source>
        <dbReference type="Proteomes" id="UP000682134"/>
    </source>
</evidence>
<dbReference type="Gene3D" id="3.20.20.100">
    <property type="entry name" value="NADP-dependent oxidoreductase domain"/>
    <property type="match status" value="1"/>
</dbReference>